<proteinExistence type="predicted"/>
<dbReference type="PANTHER" id="PTHR38602">
    <property type="entry name" value="INNER MEMBRANE PROTEIN-RELATED"/>
    <property type="match status" value="1"/>
</dbReference>
<protein>
    <submittedName>
        <fullName evidence="2">DUF2065 domain-containing protein</fullName>
    </submittedName>
</protein>
<dbReference type="EMBL" id="JABZEO010000019">
    <property type="protein sequence ID" value="NVZ11297.1"/>
    <property type="molecule type" value="Genomic_DNA"/>
</dbReference>
<sequence length="60" mass="6675">MHDILVALSLVFIIEGIWPFLNPASFRRLLAMVALESERSLRLAGFVSMISGLGLLYLVN</sequence>
<reference evidence="2 3" key="1">
    <citation type="submission" date="2020-06" db="EMBL/GenBank/DDBJ databases">
        <title>Whole-genome sequence of Allochromatium humboldtianum DSM 21881, type strain.</title>
        <authorList>
            <person name="Kyndt J.A."/>
            <person name="Meyer T.E."/>
        </authorList>
    </citation>
    <scope>NUCLEOTIDE SEQUENCE [LARGE SCALE GENOMIC DNA]</scope>
    <source>
        <strain evidence="2 3">DSM 21881</strain>
    </source>
</reference>
<dbReference type="AlphaFoldDB" id="A0A850RIK0"/>
<feature type="transmembrane region" description="Helical" evidence="1">
    <location>
        <begin position="40"/>
        <end position="59"/>
    </location>
</feature>
<organism evidence="2 3">
    <name type="scientific">Allochromatium humboldtianum</name>
    <dbReference type="NCBI Taxonomy" id="504901"/>
    <lineage>
        <taxon>Bacteria</taxon>
        <taxon>Pseudomonadati</taxon>
        <taxon>Pseudomonadota</taxon>
        <taxon>Gammaproteobacteria</taxon>
        <taxon>Chromatiales</taxon>
        <taxon>Chromatiaceae</taxon>
        <taxon>Allochromatium</taxon>
    </lineage>
</organism>
<gene>
    <name evidence="2" type="ORF">HW932_18770</name>
</gene>
<name>A0A850RIK0_9GAMM</name>
<dbReference type="PANTHER" id="PTHR38602:SF1">
    <property type="entry name" value="INNER MEMBRANE PROTEIN"/>
    <property type="match status" value="1"/>
</dbReference>
<dbReference type="InterPro" id="IPR019201">
    <property type="entry name" value="DUF2065"/>
</dbReference>
<dbReference type="Pfam" id="PF09838">
    <property type="entry name" value="DUF2065"/>
    <property type="match status" value="1"/>
</dbReference>
<evidence type="ECO:0000313" key="2">
    <source>
        <dbReference type="EMBL" id="NVZ11297.1"/>
    </source>
</evidence>
<keyword evidence="3" id="KW-1185">Reference proteome</keyword>
<keyword evidence="1" id="KW-0812">Transmembrane</keyword>
<dbReference type="RefSeq" id="WP_176977999.1">
    <property type="nucleotide sequence ID" value="NZ_JABZEO010000019.1"/>
</dbReference>
<evidence type="ECO:0000313" key="3">
    <source>
        <dbReference type="Proteomes" id="UP000592294"/>
    </source>
</evidence>
<accession>A0A850RIK0</accession>
<keyword evidence="1" id="KW-1133">Transmembrane helix</keyword>
<comment type="caution">
    <text evidence="2">The sequence shown here is derived from an EMBL/GenBank/DDBJ whole genome shotgun (WGS) entry which is preliminary data.</text>
</comment>
<keyword evidence="1" id="KW-0472">Membrane</keyword>
<dbReference type="Proteomes" id="UP000592294">
    <property type="component" value="Unassembled WGS sequence"/>
</dbReference>
<evidence type="ECO:0000256" key="1">
    <source>
        <dbReference type="SAM" id="Phobius"/>
    </source>
</evidence>